<dbReference type="Pfam" id="PF14707">
    <property type="entry name" value="Sulfatase_C"/>
    <property type="match status" value="1"/>
</dbReference>
<feature type="region of interest" description="Disordered" evidence="3">
    <location>
        <begin position="461"/>
        <end position="483"/>
    </location>
</feature>
<evidence type="ECO:0000313" key="7">
    <source>
        <dbReference type="Proteomes" id="UP001168380"/>
    </source>
</evidence>
<feature type="compositionally biased region" description="Basic and acidic residues" evidence="3">
    <location>
        <begin position="471"/>
        <end position="483"/>
    </location>
</feature>
<keyword evidence="7" id="KW-1185">Reference proteome</keyword>
<dbReference type="Proteomes" id="UP001168380">
    <property type="component" value="Unassembled WGS sequence"/>
</dbReference>
<gene>
    <name evidence="6" type="ORF">QWI16_14485</name>
</gene>
<dbReference type="EMBL" id="JAULRT010000060">
    <property type="protein sequence ID" value="MDO3383387.1"/>
    <property type="molecule type" value="Genomic_DNA"/>
</dbReference>
<evidence type="ECO:0000256" key="1">
    <source>
        <dbReference type="ARBA" id="ARBA00008779"/>
    </source>
</evidence>
<name>A0ABT8TH19_9GAMM</name>
<reference evidence="6" key="1">
    <citation type="submission" date="2023-07" db="EMBL/GenBank/DDBJ databases">
        <title>Gilvimarinus algae sp. nov., isolated from the surface of Kelp.</title>
        <authorList>
            <person name="Sun Y.Y."/>
            <person name="Gong Y."/>
            <person name="Du Z.J."/>
        </authorList>
    </citation>
    <scope>NUCLEOTIDE SEQUENCE</scope>
    <source>
        <strain evidence="6">SDUM040014</strain>
    </source>
</reference>
<proteinExistence type="inferred from homology"/>
<evidence type="ECO:0000313" key="6">
    <source>
        <dbReference type="EMBL" id="MDO3383387.1"/>
    </source>
</evidence>
<feature type="chain" id="PRO_5045726222" evidence="4">
    <location>
        <begin position="20"/>
        <end position="483"/>
    </location>
</feature>
<sequence length="483" mass="53015">MKPALLFLLLVLSACRWTAQPESGRHAKAQGAEPSAPNVIIVFTDDQGYADLEPFGGANLRTPNLNRLADQGVRLTDFYVAQPVCSASRAALLTGAYPNRVGVSGAFMPDTGRGLALEETTLAEMLKARGYTTALMGKWHLGDDPALMPNRQGFDEFFGIAHSNDMWPYHPLQGDVFNFTDLLLFENETPLRALEDQSDLTRLLTDRSIAFIEANKQRPFFLYLAHPQPHVPLFVSGAFQGKTGAGLYADVIGEIDHSVGRLMAALERYQLADNTLLIFTSDNGPWLAYGDHAGSAAPLREGKGTVFEGGVRVPFIARFPGRIRAGSEVNVPLMSIDLLPTIAGITGSPLPERKIDGKDAWSVLTGASDHPPHEAYYFYYGDNELRAVRYGKWKLYYPHSYPSLNGREGGAAGLPARYETLELTQIALYDLQRDPSETRNLAAQHPQVVARIEALAQRQREALGDGLRGQAGRERRPLGRAPD</sequence>
<evidence type="ECO:0000256" key="3">
    <source>
        <dbReference type="SAM" id="MobiDB-lite"/>
    </source>
</evidence>
<dbReference type="PANTHER" id="PTHR42693">
    <property type="entry name" value="ARYLSULFATASE FAMILY MEMBER"/>
    <property type="match status" value="1"/>
</dbReference>
<feature type="domain" description="Sulfatase N-terminal" evidence="5">
    <location>
        <begin position="37"/>
        <end position="347"/>
    </location>
</feature>
<evidence type="ECO:0000256" key="4">
    <source>
        <dbReference type="SAM" id="SignalP"/>
    </source>
</evidence>
<comment type="similarity">
    <text evidence="1">Belongs to the sulfatase family.</text>
</comment>
<dbReference type="PROSITE" id="PS51257">
    <property type="entry name" value="PROKAR_LIPOPROTEIN"/>
    <property type="match status" value="1"/>
</dbReference>
<dbReference type="Gene3D" id="3.30.1120.10">
    <property type="match status" value="1"/>
</dbReference>
<feature type="signal peptide" evidence="4">
    <location>
        <begin position="1"/>
        <end position="19"/>
    </location>
</feature>
<keyword evidence="4" id="KW-0732">Signal</keyword>
<dbReference type="Gene3D" id="3.40.720.10">
    <property type="entry name" value="Alkaline Phosphatase, subunit A"/>
    <property type="match status" value="1"/>
</dbReference>
<dbReference type="RefSeq" id="WP_302714156.1">
    <property type="nucleotide sequence ID" value="NZ_JAULRT010000060.1"/>
</dbReference>
<dbReference type="PANTHER" id="PTHR42693:SF53">
    <property type="entry name" value="ENDO-4-O-SULFATASE"/>
    <property type="match status" value="1"/>
</dbReference>
<keyword evidence="2" id="KW-0378">Hydrolase</keyword>
<dbReference type="InterPro" id="IPR050738">
    <property type="entry name" value="Sulfatase"/>
</dbReference>
<evidence type="ECO:0000259" key="5">
    <source>
        <dbReference type="Pfam" id="PF00884"/>
    </source>
</evidence>
<dbReference type="SUPFAM" id="SSF53649">
    <property type="entry name" value="Alkaline phosphatase-like"/>
    <property type="match status" value="1"/>
</dbReference>
<dbReference type="InterPro" id="IPR000917">
    <property type="entry name" value="Sulfatase_N"/>
</dbReference>
<comment type="caution">
    <text evidence="6">The sequence shown here is derived from an EMBL/GenBank/DDBJ whole genome shotgun (WGS) entry which is preliminary data.</text>
</comment>
<dbReference type="InterPro" id="IPR017850">
    <property type="entry name" value="Alkaline_phosphatase_core_sf"/>
</dbReference>
<evidence type="ECO:0000256" key="2">
    <source>
        <dbReference type="ARBA" id="ARBA00022801"/>
    </source>
</evidence>
<accession>A0ABT8TH19</accession>
<organism evidence="6 7">
    <name type="scientific">Gilvimarinus algae</name>
    <dbReference type="NCBI Taxonomy" id="3058037"/>
    <lineage>
        <taxon>Bacteria</taxon>
        <taxon>Pseudomonadati</taxon>
        <taxon>Pseudomonadota</taxon>
        <taxon>Gammaproteobacteria</taxon>
        <taxon>Cellvibrionales</taxon>
        <taxon>Cellvibrionaceae</taxon>
        <taxon>Gilvimarinus</taxon>
    </lineage>
</organism>
<dbReference type="CDD" id="cd16026">
    <property type="entry name" value="GALNS_like"/>
    <property type="match status" value="1"/>
</dbReference>
<protein>
    <submittedName>
        <fullName evidence="6">Sulfatase</fullName>
    </submittedName>
</protein>
<dbReference type="Pfam" id="PF00884">
    <property type="entry name" value="Sulfatase"/>
    <property type="match status" value="1"/>
</dbReference>